<sequence>MKPRDNMIRLRQFKVAEKHRQVMQLETMIAEFDRMASELDAQITTEEKKAGISDTSHFAYPTFAKAARTRRDNLEVSIRDLKQQKDSAETELLEAESELQKAERLEVREARGAEIQNAPAPHGKAMIG</sequence>
<evidence type="ECO:0000313" key="3">
    <source>
        <dbReference type="Proteomes" id="UP000291301"/>
    </source>
</evidence>
<dbReference type="Proteomes" id="UP000291301">
    <property type="component" value="Unassembled WGS sequence"/>
</dbReference>
<keyword evidence="1" id="KW-0175">Coiled coil</keyword>
<keyword evidence="2" id="KW-0966">Cell projection</keyword>
<organism evidence="2 3">
    <name type="scientific">Oricola cellulosilytica</name>
    <dbReference type="NCBI Taxonomy" id="1429082"/>
    <lineage>
        <taxon>Bacteria</taxon>
        <taxon>Pseudomonadati</taxon>
        <taxon>Pseudomonadota</taxon>
        <taxon>Alphaproteobacteria</taxon>
        <taxon>Hyphomicrobiales</taxon>
        <taxon>Ahrensiaceae</taxon>
        <taxon>Oricola</taxon>
    </lineage>
</organism>
<dbReference type="OrthoDB" id="7871364at2"/>
<name>A0A4R0PFE1_9HYPH</name>
<keyword evidence="2" id="KW-0282">Flagellum</keyword>
<proteinExistence type="predicted"/>
<dbReference type="AlphaFoldDB" id="A0A4R0PFE1"/>
<reference evidence="2 3" key="1">
    <citation type="journal article" date="2015" name="Antonie Van Leeuwenhoek">
        <title>Oricola cellulosilytica gen. nov., sp. nov., a cellulose-degrading bacterium of the family Phyllobacteriaceae isolated from surface seashore water, and emended descriptions of Mesorhizobium loti and Phyllobacterium myrsinacearum.</title>
        <authorList>
            <person name="Hameed A."/>
            <person name="Shahina M."/>
            <person name="Lai W.A."/>
            <person name="Lin S.Y."/>
            <person name="Young L.S."/>
            <person name="Liu Y.C."/>
            <person name="Hsu Y.H."/>
            <person name="Young C.C."/>
        </authorList>
    </citation>
    <scope>NUCLEOTIDE SEQUENCE [LARGE SCALE GENOMIC DNA]</scope>
    <source>
        <strain evidence="2 3">KCTC 52183</strain>
    </source>
</reference>
<keyword evidence="2" id="KW-0969">Cilium</keyword>
<evidence type="ECO:0000313" key="2">
    <source>
        <dbReference type="EMBL" id="TCD15378.1"/>
    </source>
</evidence>
<feature type="coiled-coil region" evidence="1">
    <location>
        <begin position="64"/>
        <end position="105"/>
    </location>
</feature>
<gene>
    <name evidence="2" type="ORF">E0D97_07560</name>
</gene>
<dbReference type="EMBL" id="SJST01000002">
    <property type="protein sequence ID" value="TCD15378.1"/>
    <property type="molecule type" value="Genomic_DNA"/>
</dbReference>
<keyword evidence="3" id="KW-1185">Reference proteome</keyword>
<evidence type="ECO:0000256" key="1">
    <source>
        <dbReference type="SAM" id="Coils"/>
    </source>
</evidence>
<comment type="caution">
    <text evidence="2">The sequence shown here is derived from an EMBL/GenBank/DDBJ whole genome shotgun (WGS) entry which is preliminary data.</text>
</comment>
<accession>A0A4R0PFE1</accession>
<dbReference type="RefSeq" id="WP_131567407.1">
    <property type="nucleotide sequence ID" value="NZ_JAINFK010000004.1"/>
</dbReference>
<protein>
    <submittedName>
        <fullName evidence="2">Flagellar export protein FliJ</fullName>
    </submittedName>
</protein>